<comment type="caution">
    <text evidence="2">The sequence shown here is derived from an EMBL/GenBank/DDBJ whole genome shotgun (WGS) entry which is preliminary data.</text>
</comment>
<keyword evidence="1" id="KW-0472">Membrane</keyword>
<dbReference type="AlphaFoldDB" id="A0A2N0X930"/>
<evidence type="ECO:0000313" key="3">
    <source>
        <dbReference type="Proteomes" id="UP000233249"/>
    </source>
</evidence>
<dbReference type="Proteomes" id="UP000233249">
    <property type="component" value="Unassembled WGS sequence"/>
</dbReference>
<keyword evidence="1" id="KW-0812">Transmembrane</keyword>
<keyword evidence="1" id="KW-1133">Transmembrane helix</keyword>
<organism evidence="2 3">
    <name type="scientific">Corynebacterium mastitidis</name>
    <dbReference type="NCBI Taxonomy" id="161890"/>
    <lineage>
        <taxon>Bacteria</taxon>
        <taxon>Bacillati</taxon>
        <taxon>Actinomycetota</taxon>
        <taxon>Actinomycetes</taxon>
        <taxon>Mycobacteriales</taxon>
        <taxon>Corynebacteriaceae</taxon>
        <taxon>Corynebacterium</taxon>
    </lineage>
</organism>
<protein>
    <submittedName>
        <fullName evidence="2">Uncharacterized protein</fullName>
    </submittedName>
</protein>
<feature type="transmembrane region" description="Helical" evidence="1">
    <location>
        <begin position="83"/>
        <end position="102"/>
    </location>
</feature>
<feature type="transmembrane region" description="Helical" evidence="1">
    <location>
        <begin position="123"/>
        <end position="142"/>
    </location>
</feature>
<name>A0A2N0X930_9CORY</name>
<accession>A0A2N0X930</accession>
<evidence type="ECO:0000256" key="1">
    <source>
        <dbReference type="SAM" id="Phobius"/>
    </source>
</evidence>
<feature type="transmembrane region" description="Helical" evidence="1">
    <location>
        <begin position="43"/>
        <end position="63"/>
    </location>
</feature>
<gene>
    <name evidence="2" type="ORF">CXB45_02610</name>
</gene>
<proteinExistence type="predicted"/>
<dbReference type="EMBL" id="PJAF01000005">
    <property type="protein sequence ID" value="PKF69226.1"/>
    <property type="molecule type" value="Genomic_DNA"/>
</dbReference>
<dbReference type="STRING" id="1121365.GCA_000375365_00964"/>
<evidence type="ECO:0000313" key="2">
    <source>
        <dbReference type="EMBL" id="PKF69226.1"/>
    </source>
</evidence>
<reference evidence="2 3" key="1">
    <citation type="submission" date="2017-12" db="EMBL/GenBank/DDBJ databases">
        <title>Corynebacterium mastitidis 16-1433 Genome.</title>
        <authorList>
            <person name="Gulvik C.A."/>
        </authorList>
    </citation>
    <scope>NUCLEOTIDE SEQUENCE [LARGE SCALE GENOMIC DNA]</scope>
    <source>
        <strain evidence="2 3">16-1433</strain>
    </source>
</reference>
<sequence length="144" mass="15323">MVGMTQTDYYSVDDTRAGRLAQAAFMGAWEGLQDYVPSRPRRLLARTALLAGGLGLVAALNMRDEDPNNDPAALLEEVDLTPAQTWAAFLGGVAALAASSKASGWCRDRIAGMLRRRGVARPYTAWGLAVGAVAFVAAEAQARR</sequence>